<feature type="compositionally biased region" description="Basic and acidic residues" evidence="2">
    <location>
        <begin position="504"/>
        <end position="513"/>
    </location>
</feature>
<feature type="region of interest" description="Disordered" evidence="2">
    <location>
        <begin position="484"/>
        <end position="513"/>
    </location>
</feature>
<evidence type="ECO:0000313" key="4">
    <source>
        <dbReference type="Proteomes" id="UP000515908"/>
    </source>
</evidence>
<evidence type="ECO:0000256" key="1">
    <source>
        <dbReference type="SAM" id="Coils"/>
    </source>
</evidence>
<keyword evidence="1" id="KW-0175">Coiled coil</keyword>
<evidence type="ECO:0000256" key="2">
    <source>
        <dbReference type="SAM" id="MobiDB-lite"/>
    </source>
</evidence>
<feature type="region of interest" description="Disordered" evidence="2">
    <location>
        <begin position="539"/>
        <end position="577"/>
    </location>
</feature>
<proteinExistence type="predicted"/>
<organism evidence="3 4">
    <name type="scientific">Angomonas deanei</name>
    <dbReference type="NCBI Taxonomy" id="59799"/>
    <lineage>
        <taxon>Eukaryota</taxon>
        <taxon>Discoba</taxon>
        <taxon>Euglenozoa</taxon>
        <taxon>Kinetoplastea</taxon>
        <taxon>Metakinetoplastina</taxon>
        <taxon>Trypanosomatida</taxon>
        <taxon>Trypanosomatidae</taxon>
        <taxon>Strigomonadinae</taxon>
        <taxon>Angomonas</taxon>
    </lineage>
</organism>
<dbReference type="VEuPathDB" id="TriTrypDB:ADEAN_000416800"/>
<name>A0A7G2CAA1_9TRYP</name>
<dbReference type="EMBL" id="LR877151">
    <property type="protein sequence ID" value="CAD2216706.1"/>
    <property type="molecule type" value="Genomic_DNA"/>
</dbReference>
<evidence type="ECO:0000313" key="3">
    <source>
        <dbReference type="EMBL" id="CAD2216706.1"/>
    </source>
</evidence>
<accession>A0A7G2CAA1</accession>
<feature type="coiled-coil region" evidence="1">
    <location>
        <begin position="326"/>
        <end position="473"/>
    </location>
</feature>
<gene>
    <name evidence="3" type="ORF">ADEAN_000416800</name>
</gene>
<keyword evidence="4" id="KW-1185">Reference proteome</keyword>
<reference evidence="3 4" key="1">
    <citation type="submission" date="2020-08" db="EMBL/GenBank/DDBJ databases">
        <authorList>
            <person name="Newling K."/>
            <person name="Davey J."/>
            <person name="Forrester S."/>
        </authorList>
    </citation>
    <scope>NUCLEOTIDE SEQUENCE [LARGE SCALE GENOMIC DNA]</scope>
    <source>
        <strain evidence="4">Crithidia deanei Carvalho (ATCC PRA-265)</strain>
    </source>
</reference>
<protein>
    <submittedName>
        <fullName evidence="3">Uncharacterized protein</fullName>
    </submittedName>
</protein>
<dbReference type="Proteomes" id="UP000515908">
    <property type="component" value="Chromosome 07"/>
</dbReference>
<feature type="compositionally biased region" description="Polar residues" evidence="2">
    <location>
        <begin position="564"/>
        <end position="577"/>
    </location>
</feature>
<dbReference type="AlphaFoldDB" id="A0A7G2CAA1"/>
<sequence>MEDETQDVIQQAVGSALVKVLDKIQNVFNQRADETEEWDQSLKDLIRHEVRSSFAVSMDSEAQTERTEYARQFEEMLKFWKTAELEERERVTKMDEMLLTDLQSMAEQDIARLHSEEQMMEELYLQSRENWALEHQKLLSKEVETAMKRRQEELDEQRSIRHQLHVDRVQDIEQRHKEQLELEGQLHEKAMAQLREHFAREEQLQSDRHRIAMATEQDVVKASASLYHIIENIENVMQSLLTYQRAIDEKGTHLEGAKVKMLEEQEKKLQEIKQLASSQYVSLEAENHKLGEALQALMLVKDKVEHQLQDEAQWLTEQEVKYKRNQEEWEKEYRRWTRTVQEQRKLGEQRFSEALLSLQGSVTQLSQEEKDILREEAELKSAFNDIHNTTEKEIVYLEGKQGTLIQKQEAMADTLADLERQKKDATQHWKQLQVDKSSLNKAREELAEEELRLSEMVQSLEFAKCQIEAMKRQTAEVVGFKENLSRHIPDPQSVTPPVAPRSKPTRDKKKERLPQKVLQDLRRQLDILPPDYTNIMHRDMEKGVAPIQHKTSRKKRVEYRDPNSVPQSDSYPTNSSNIDYSPSTITNFTNLVNFSDIDSTSPFL</sequence>